<gene>
    <name evidence="1" type="ORF">T229_02255</name>
</gene>
<evidence type="ECO:0008006" key="3">
    <source>
        <dbReference type="Google" id="ProtNLM"/>
    </source>
</evidence>
<evidence type="ECO:0000313" key="1">
    <source>
        <dbReference type="EMBL" id="ETK05613.1"/>
    </source>
</evidence>
<comment type="caution">
    <text evidence="1">The sequence shown here is derived from an EMBL/GenBank/DDBJ whole genome shotgun (WGS) entry which is preliminary data.</text>
</comment>
<evidence type="ECO:0000313" key="2">
    <source>
        <dbReference type="Proteomes" id="UP000018872"/>
    </source>
</evidence>
<name>W2CF11_9BACT</name>
<protein>
    <recommendedName>
        <fullName evidence="3">Transposase InsH N-terminal domain-containing protein</fullName>
    </recommendedName>
</protein>
<proteinExistence type="predicted"/>
<reference evidence="1 2" key="1">
    <citation type="submission" date="2013-11" db="EMBL/GenBank/DDBJ databases">
        <title>Single cell genomics of uncultured Tannerella BU063 (oral taxon 286).</title>
        <authorList>
            <person name="Beall C.J."/>
            <person name="Campbell A.G."/>
            <person name="Griffen A.L."/>
            <person name="Podar M."/>
            <person name="Leys E.J."/>
        </authorList>
    </citation>
    <scope>NUCLEOTIDE SEQUENCE [LARGE SCALE GENOMIC DNA]</scope>
    <source>
        <strain evidence="1">Cell 5</strain>
    </source>
</reference>
<dbReference type="AlphaFoldDB" id="W2CF11"/>
<dbReference type="EMBL" id="AYYC01000437">
    <property type="protein sequence ID" value="ETK05613.1"/>
    <property type="molecule type" value="Genomic_DNA"/>
</dbReference>
<organism evidence="1 2">
    <name type="scientific">Tannerella sp. oral taxon BU063 isolate Cell 5</name>
    <dbReference type="NCBI Taxonomy" id="1410950"/>
    <lineage>
        <taxon>Bacteria</taxon>
        <taxon>Pseudomonadati</taxon>
        <taxon>Bacteroidota</taxon>
        <taxon>Bacteroidia</taxon>
        <taxon>Bacteroidales</taxon>
        <taxon>Tannerellaceae</taxon>
        <taxon>Tannerella</taxon>
    </lineage>
</organism>
<feature type="non-terminal residue" evidence="1">
    <location>
        <position position="86"/>
    </location>
</feature>
<sequence>MGVAAPDHSTISRFRLELTRLGVMDKLLKELNKQFKKQGISRIDQGAIVDASIVDSPHAPDGSILIKVADDREDLRTTEEQAQEEA</sequence>
<dbReference type="Proteomes" id="UP000018872">
    <property type="component" value="Unassembled WGS sequence"/>
</dbReference>
<accession>W2CF11</accession>